<dbReference type="InterPro" id="IPR032816">
    <property type="entry name" value="VTT_dom"/>
</dbReference>
<evidence type="ECO:0000256" key="6">
    <source>
        <dbReference type="SAM" id="Phobius"/>
    </source>
</evidence>
<feature type="transmembrane region" description="Helical" evidence="6">
    <location>
        <begin position="60"/>
        <end position="85"/>
    </location>
</feature>
<keyword evidence="5 6" id="KW-0472">Membrane</keyword>
<keyword evidence="3 6" id="KW-0812">Transmembrane</keyword>
<feature type="transmembrane region" description="Helical" evidence="6">
    <location>
        <begin position="21"/>
        <end position="40"/>
    </location>
</feature>
<feature type="transmembrane region" description="Helical" evidence="6">
    <location>
        <begin position="144"/>
        <end position="162"/>
    </location>
</feature>
<organism evidence="8">
    <name type="scientific">freshwater metagenome</name>
    <dbReference type="NCBI Taxonomy" id="449393"/>
    <lineage>
        <taxon>unclassified sequences</taxon>
        <taxon>metagenomes</taxon>
        <taxon>ecological metagenomes</taxon>
    </lineage>
</organism>
<keyword evidence="4 6" id="KW-1133">Transmembrane helix</keyword>
<feature type="domain" description="VTT" evidence="7">
    <location>
        <begin position="44"/>
        <end position="164"/>
    </location>
</feature>
<dbReference type="EMBL" id="CAEZTZ010000054">
    <property type="protein sequence ID" value="CAB4584299.1"/>
    <property type="molecule type" value="Genomic_DNA"/>
</dbReference>
<gene>
    <name evidence="8" type="ORF">UFOPK1767_00528</name>
</gene>
<accession>A0A6J6F9F8</accession>
<dbReference type="PANTHER" id="PTHR30353:SF0">
    <property type="entry name" value="TRANSMEMBRANE PROTEIN"/>
    <property type="match status" value="1"/>
</dbReference>
<comment type="subcellular location">
    <subcellularLocation>
        <location evidence="1">Cell membrane</location>
        <topology evidence="1">Multi-pass membrane protein</topology>
    </subcellularLocation>
</comment>
<keyword evidence="2" id="KW-1003">Cell membrane</keyword>
<dbReference type="AlphaFoldDB" id="A0A6J6F9F8"/>
<evidence type="ECO:0000256" key="5">
    <source>
        <dbReference type="ARBA" id="ARBA00023136"/>
    </source>
</evidence>
<evidence type="ECO:0000259" key="7">
    <source>
        <dbReference type="Pfam" id="PF09335"/>
    </source>
</evidence>
<sequence>MNAFLDWFLSGVGSIDPILRVTLAGLAIMLETSVLVGLVIPGDTVVLVAATGASSTEEYISLIVVIIIGALIGESIGFALGHAFGPAIQHSKVGKWIGHKNWKAAERFLEHRGGWAIFISRFLPVLHSIVPLTAGITGMDYRRFIAWTAPACTLWAVAYVTVGRTAAFTYEQLSQSLHFAGFIFAGIIVLFIAVMALVKKSLHRYTRHPDD</sequence>
<protein>
    <submittedName>
        <fullName evidence="8">Unannotated protein</fullName>
    </submittedName>
</protein>
<evidence type="ECO:0000256" key="3">
    <source>
        <dbReference type="ARBA" id="ARBA00022692"/>
    </source>
</evidence>
<dbReference type="Pfam" id="PF09335">
    <property type="entry name" value="VTT_dom"/>
    <property type="match status" value="1"/>
</dbReference>
<proteinExistence type="predicted"/>
<name>A0A6J6F9F8_9ZZZZ</name>
<dbReference type="GO" id="GO:0005886">
    <property type="term" value="C:plasma membrane"/>
    <property type="evidence" value="ECO:0007669"/>
    <property type="project" value="UniProtKB-SubCell"/>
</dbReference>
<feature type="transmembrane region" description="Helical" evidence="6">
    <location>
        <begin position="177"/>
        <end position="198"/>
    </location>
</feature>
<dbReference type="PANTHER" id="PTHR30353">
    <property type="entry name" value="INNER MEMBRANE PROTEIN DEDA-RELATED"/>
    <property type="match status" value="1"/>
</dbReference>
<reference evidence="8" key="1">
    <citation type="submission" date="2020-05" db="EMBL/GenBank/DDBJ databases">
        <authorList>
            <person name="Chiriac C."/>
            <person name="Salcher M."/>
            <person name="Ghai R."/>
            <person name="Kavagutti S V."/>
        </authorList>
    </citation>
    <scope>NUCLEOTIDE SEQUENCE</scope>
</reference>
<evidence type="ECO:0000256" key="1">
    <source>
        <dbReference type="ARBA" id="ARBA00004651"/>
    </source>
</evidence>
<evidence type="ECO:0000256" key="2">
    <source>
        <dbReference type="ARBA" id="ARBA00022475"/>
    </source>
</evidence>
<evidence type="ECO:0000256" key="4">
    <source>
        <dbReference type="ARBA" id="ARBA00022989"/>
    </source>
</evidence>
<dbReference type="InterPro" id="IPR032818">
    <property type="entry name" value="DedA-like"/>
</dbReference>
<evidence type="ECO:0000313" key="8">
    <source>
        <dbReference type="EMBL" id="CAB4584299.1"/>
    </source>
</evidence>